<evidence type="ECO:0000313" key="2">
    <source>
        <dbReference type="Proteomes" id="UP000006620"/>
    </source>
</evidence>
<dbReference type="KEGG" id="pms:KNP414_00108"/>
<dbReference type="PATRIC" id="fig|1036673.3.peg.101"/>
<dbReference type="HOGENOM" id="CLU_051643_1_0_9"/>
<dbReference type="AlphaFoldDB" id="F8FJ46"/>
<sequence>MPYFPFGKVTLTLNEGVMYMTTMVDTLIPEYVKRFTCIGGACEDTCCSGWTVNIDQHTLKKYKKVKHTEFKTRLRENVVKNDKNPTENFAASMKLKQSRCSFLNEENLCDIQLNLGESFLCTTCSVYPRRTNKVNGKLEQALSVSCPEAARLVMLNEGGISFEQGQDQKDAFRWIATNIETRGGGVSDWRSFFEEYRYVTIAILQNRAYTLEERLLIIGLMFGELQESVDTGKPESIPDVLGNYLKCSEDGTFQGAFNEVAKRLDIQVRLCRELVVLGLKHTPGSTRYLECSRAMMAGLGMEDGAEDHQVQESYEKAYSTYYLPFIQEHGYMLENYLVNYVFKNCMPLDSTSLFESYARMIMHYSLIKIHMVGIAGHEQGLTSDSVIKLIQSISKTFEHSIEYFEKIMTLVKENGFMSMPYMSILIKN</sequence>
<reference evidence="2" key="1">
    <citation type="submission" date="2011-06" db="EMBL/GenBank/DDBJ databases">
        <title>Complete genome sequence of Paenibacillus mucilaginosus KNP414.</title>
        <authorList>
            <person name="Wang J."/>
            <person name="Hu S."/>
            <person name="Hu X."/>
            <person name="Zhang B."/>
            <person name="Dong D."/>
            <person name="Zhang S."/>
            <person name="Zhao K."/>
            <person name="Wu D."/>
        </authorList>
    </citation>
    <scope>NUCLEOTIDE SEQUENCE [LARGE SCALE GENOMIC DNA]</scope>
    <source>
        <strain evidence="2">KNP414</strain>
    </source>
</reference>
<accession>F8FJ46</accession>
<dbReference type="Proteomes" id="UP000006620">
    <property type="component" value="Chromosome"/>
</dbReference>
<evidence type="ECO:0008006" key="3">
    <source>
        <dbReference type="Google" id="ProtNLM"/>
    </source>
</evidence>
<organism evidence="1 2">
    <name type="scientific">Paenibacillus mucilaginosus (strain KNP414)</name>
    <dbReference type="NCBI Taxonomy" id="1036673"/>
    <lineage>
        <taxon>Bacteria</taxon>
        <taxon>Bacillati</taxon>
        <taxon>Bacillota</taxon>
        <taxon>Bacilli</taxon>
        <taxon>Bacillales</taxon>
        <taxon>Paenibacillaceae</taxon>
        <taxon>Paenibacillus</taxon>
    </lineage>
</organism>
<protein>
    <recommendedName>
        <fullName evidence="3">FliB family protein</fullName>
    </recommendedName>
</protein>
<evidence type="ECO:0000313" key="1">
    <source>
        <dbReference type="EMBL" id="AEI38759.1"/>
    </source>
</evidence>
<name>F8FJ46_PAEMK</name>
<gene>
    <name evidence="1" type="ordered locus">KNP414_00108</name>
</gene>
<reference evidence="1 2" key="2">
    <citation type="journal article" date="2013" name="Genome Announc.">
        <title>Genome Sequence of Growth-Improving Paenibacillus mucilaginosus Strain KNP414.</title>
        <authorList>
            <person name="Lu J.J."/>
            <person name="Wang J.F."/>
            <person name="Hu X.F."/>
        </authorList>
    </citation>
    <scope>NUCLEOTIDE SEQUENCE [LARGE SCALE GENOMIC DNA]</scope>
    <source>
        <strain evidence="1 2">KNP414</strain>
    </source>
</reference>
<proteinExistence type="predicted"/>
<dbReference type="NCBIfam" id="NF038110">
    <property type="entry name" value="Lys_methyl_FliB"/>
    <property type="match status" value="1"/>
</dbReference>
<dbReference type="EMBL" id="CP002869">
    <property type="protein sequence ID" value="AEI38759.1"/>
    <property type="molecule type" value="Genomic_DNA"/>
</dbReference>